<evidence type="ECO:0000256" key="5">
    <source>
        <dbReference type="ARBA" id="ARBA00022723"/>
    </source>
</evidence>
<comment type="caution">
    <text evidence="14">The sequence shown here is derived from an EMBL/GenBank/DDBJ whole genome shotgun (WGS) entry which is preliminary data.</text>
</comment>
<dbReference type="PROSITE" id="PS01011">
    <property type="entry name" value="FOLYLPOLYGLU_SYNT_1"/>
    <property type="match status" value="1"/>
</dbReference>
<dbReference type="Gene3D" id="3.90.190.20">
    <property type="entry name" value="Mur ligase, C-terminal domain"/>
    <property type="match status" value="1"/>
</dbReference>
<dbReference type="PANTHER" id="PTHR11136:SF0">
    <property type="entry name" value="DIHYDROFOLATE SYNTHETASE-RELATED"/>
    <property type="match status" value="1"/>
</dbReference>
<evidence type="ECO:0000259" key="13">
    <source>
        <dbReference type="Pfam" id="PF08245"/>
    </source>
</evidence>
<dbReference type="InterPro" id="IPR036565">
    <property type="entry name" value="Mur-like_cat_sf"/>
</dbReference>
<dbReference type="EC" id="6.3.2.17" evidence="3"/>
<dbReference type="InterPro" id="IPR013221">
    <property type="entry name" value="Mur_ligase_cen"/>
</dbReference>
<evidence type="ECO:0000256" key="1">
    <source>
        <dbReference type="ARBA" id="ARBA00001946"/>
    </source>
</evidence>
<feature type="domain" description="Mur ligase C-terminal" evidence="12">
    <location>
        <begin position="293"/>
        <end position="411"/>
    </location>
</feature>
<dbReference type="PANTHER" id="PTHR11136">
    <property type="entry name" value="FOLYLPOLYGLUTAMATE SYNTHASE-RELATED"/>
    <property type="match status" value="1"/>
</dbReference>
<dbReference type="OrthoDB" id="9809356at2"/>
<evidence type="ECO:0000256" key="11">
    <source>
        <dbReference type="PIRNR" id="PIRNR001563"/>
    </source>
</evidence>
<reference evidence="14 16" key="2">
    <citation type="submission" date="2007-08" db="EMBL/GenBank/DDBJ databases">
        <authorList>
            <person name="Fulton L."/>
            <person name="Clifton S."/>
            <person name="Fulton B."/>
            <person name="Xu J."/>
            <person name="Minx P."/>
            <person name="Pepin K.H."/>
            <person name="Johnson M."/>
            <person name="Thiruvilangam P."/>
            <person name="Bhonagiri V."/>
            <person name="Nash W.E."/>
            <person name="Wang C."/>
            <person name="Mardis E.R."/>
            <person name="Wilson R.K."/>
        </authorList>
    </citation>
    <scope>NUCLEOTIDE SEQUENCE [LARGE SCALE GENOMIC DNA]</scope>
    <source>
        <strain evidence="14 16">DSM 753</strain>
    </source>
</reference>
<proteinExistence type="inferred from homology"/>
<gene>
    <name evidence="14" type="primary">folC</name>
    <name evidence="15" type="ORF">CH238_12480</name>
    <name evidence="14" type="ORF">CLOLEP_02486</name>
</gene>
<dbReference type="FunFam" id="3.40.1190.10:FF:000011">
    <property type="entry name" value="Folylpolyglutamate synthase/dihydrofolate synthase"/>
    <property type="match status" value="1"/>
</dbReference>
<name>A7VV81_9FIRM</name>
<evidence type="ECO:0000256" key="7">
    <source>
        <dbReference type="ARBA" id="ARBA00022840"/>
    </source>
</evidence>
<organism evidence="14 16">
    <name type="scientific">[Clostridium] leptum DSM 753</name>
    <dbReference type="NCBI Taxonomy" id="428125"/>
    <lineage>
        <taxon>Bacteria</taxon>
        <taxon>Bacillati</taxon>
        <taxon>Bacillota</taxon>
        <taxon>Clostridia</taxon>
        <taxon>Eubacteriales</taxon>
        <taxon>Oscillospiraceae</taxon>
        <taxon>Oscillospiraceae incertae sedis</taxon>
    </lineage>
</organism>
<comment type="cofactor">
    <cofactor evidence="1">
        <name>Mg(2+)</name>
        <dbReference type="ChEBI" id="CHEBI:18420"/>
    </cofactor>
</comment>
<evidence type="ECO:0000256" key="6">
    <source>
        <dbReference type="ARBA" id="ARBA00022741"/>
    </source>
</evidence>
<dbReference type="NCBIfam" id="TIGR01499">
    <property type="entry name" value="folC"/>
    <property type="match status" value="1"/>
</dbReference>
<dbReference type="InterPro" id="IPR001645">
    <property type="entry name" value="Folylpolyglutamate_synth"/>
</dbReference>
<evidence type="ECO:0000259" key="12">
    <source>
        <dbReference type="Pfam" id="PF02875"/>
    </source>
</evidence>
<evidence type="ECO:0000256" key="4">
    <source>
        <dbReference type="ARBA" id="ARBA00022598"/>
    </source>
</evidence>
<evidence type="ECO:0000313" key="15">
    <source>
        <dbReference type="EMBL" id="PEQ23649.1"/>
    </source>
</evidence>
<protein>
    <recommendedName>
        <fullName evidence="3">tetrahydrofolate synthase</fullName>
        <ecNumber evidence="3">6.3.2.17</ecNumber>
    </recommendedName>
    <alternativeName>
        <fullName evidence="9">Tetrahydrofolylpolyglutamate synthase</fullName>
    </alternativeName>
</protein>
<dbReference type="HOGENOM" id="CLU_015869_1_2_9"/>
<dbReference type="GO" id="GO:0005524">
    <property type="term" value="F:ATP binding"/>
    <property type="evidence" value="ECO:0007669"/>
    <property type="project" value="UniProtKB-KW"/>
</dbReference>
<reference evidence="15 17" key="3">
    <citation type="submission" date="2017-07" db="EMBL/GenBank/DDBJ databases">
        <title>Prevalence of linear plasmids in Cutibacterium (Propionibacterium) acnes isolates obtained from prostatic tissue.</title>
        <authorList>
            <person name="Davidsson S."/>
            <person name="Carlsson J."/>
            <person name="Molling P."/>
            <person name="Andren O."/>
            <person name="Andersson S.-O."/>
            <person name="Brzuszkiewicz E."/>
            <person name="Poehlein A."/>
            <person name="Al-Zeer M."/>
            <person name="Brinkmann V."/>
            <person name="Scavenius C."/>
            <person name="Nazipi S."/>
            <person name="Soderquist B."/>
            <person name="Bruggemann H."/>
        </authorList>
    </citation>
    <scope>NUCLEOTIDE SEQUENCE [LARGE SCALE GENOMIC DNA]</scope>
    <source>
        <strain evidence="15 17">DSM 753</strain>
    </source>
</reference>
<dbReference type="InterPro" id="IPR036615">
    <property type="entry name" value="Mur_ligase_C_dom_sf"/>
</dbReference>
<dbReference type="GO" id="GO:0004326">
    <property type="term" value="F:tetrahydrofolylpolyglutamate synthase activity"/>
    <property type="evidence" value="ECO:0007669"/>
    <property type="project" value="UniProtKB-EC"/>
</dbReference>
<keyword evidence="6 11" id="KW-0547">Nucleotide-binding</keyword>
<keyword evidence="4 11" id="KW-0436">Ligase</keyword>
<evidence type="ECO:0000256" key="9">
    <source>
        <dbReference type="ARBA" id="ARBA00030592"/>
    </source>
</evidence>
<evidence type="ECO:0000313" key="17">
    <source>
        <dbReference type="Proteomes" id="UP000220611"/>
    </source>
</evidence>
<keyword evidence="8" id="KW-0460">Magnesium</keyword>
<dbReference type="GO" id="GO:0046872">
    <property type="term" value="F:metal ion binding"/>
    <property type="evidence" value="ECO:0007669"/>
    <property type="project" value="UniProtKB-KW"/>
</dbReference>
<dbReference type="Pfam" id="PF02875">
    <property type="entry name" value="Mur_ligase_C"/>
    <property type="match status" value="1"/>
</dbReference>
<dbReference type="Gene3D" id="3.40.1190.10">
    <property type="entry name" value="Mur-like, catalytic domain"/>
    <property type="match status" value="1"/>
</dbReference>
<sequence>MTYRDAVHKINSLLRFGMKPGLERIQALLDRMGNPQKQLKFVHVAGTNGKGSACALLSSVLREAGYRTGLFTSPYITDFRERFQINGEEIPEETLARILGRLMPMVEEMAERGEVITEFELITALAFQWFYEEKCDVVVLEVGLGGRFDATNVIDTPLAAVIMSISLDHTAILGDTVEQIAFEKCGIVKEGGDVVLYPDQEEGVYGVVAHAVQNHNGRLVLPSPSSVREVSSSIEGTVASYRDEEYQLPFLGAHQLKNAAAAFAALELLKEKGYRISREAMQAGVAKAYIPARMEVLGRSPLVILDGAHNPGAARVLAQALEKYLPHRKIIGVMGMLKDKDSRSSLRSLASLFQALITASPKNPRALPAAELADRAREYCSQVFAEEDLSKAICLARKLAGEDGAIVICGSLYLAGEIRPLLLNGPAEKENS</sequence>
<evidence type="ECO:0000256" key="8">
    <source>
        <dbReference type="ARBA" id="ARBA00022842"/>
    </source>
</evidence>
<evidence type="ECO:0000256" key="10">
    <source>
        <dbReference type="ARBA" id="ARBA00047493"/>
    </source>
</evidence>
<dbReference type="EMBL" id="ABCB02000019">
    <property type="protein sequence ID" value="EDO60881.1"/>
    <property type="molecule type" value="Genomic_DNA"/>
</dbReference>
<dbReference type="SUPFAM" id="SSF53244">
    <property type="entry name" value="MurD-like peptide ligases, peptide-binding domain"/>
    <property type="match status" value="1"/>
</dbReference>
<dbReference type="AlphaFoldDB" id="A7VV81"/>
<keyword evidence="17" id="KW-1185">Reference proteome</keyword>
<comment type="catalytic activity">
    <reaction evidence="10">
        <text>(6S)-5,6,7,8-tetrahydrofolyl-(gamma-L-Glu)(n) + L-glutamate + ATP = (6S)-5,6,7,8-tetrahydrofolyl-(gamma-L-Glu)(n+1) + ADP + phosphate + H(+)</text>
        <dbReference type="Rhea" id="RHEA:10580"/>
        <dbReference type="Rhea" id="RHEA-COMP:14738"/>
        <dbReference type="Rhea" id="RHEA-COMP:14740"/>
        <dbReference type="ChEBI" id="CHEBI:15378"/>
        <dbReference type="ChEBI" id="CHEBI:29985"/>
        <dbReference type="ChEBI" id="CHEBI:30616"/>
        <dbReference type="ChEBI" id="CHEBI:43474"/>
        <dbReference type="ChEBI" id="CHEBI:141005"/>
        <dbReference type="ChEBI" id="CHEBI:456216"/>
        <dbReference type="EC" id="6.3.2.17"/>
    </reaction>
</comment>
<dbReference type="InterPro" id="IPR018109">
    <property type="entry name" value="Folylpolyglutamate_synth_CS"/>
</dbReference>
<dbReference type="GO" id="GO:0008841">
    <property type="term" value="F:dihydrofolate synthase activity"/>
    <property type="evidence" value="ECO:0007669"/>
    <property type="project" value="TreeGrafter"/>
</dbReference>
<dbReference type="Proteomes" id="UP000220611">
    <property type="component" value="Unassembled WGS sequence"/>
</dbReference>
<evidence type="ECO:0000313" key="14">
    <source>
        <dbReference type="EMBL" id="EDO60881.1"/>
    </source>
</evidence>
<dbReference type="EMBL" id="NOXF01000012">
    <property type="protein sequence ID" value="PEQ23649.1"/>
    <property type="molecule type" value="Genomic_DNA"/>
</dbReference>
<dbReference type="GO" id="GO:0005737">
    <property type="term" value="C:cytoplasm"/>
    <property type="evidence" value="ECO:0007669"/>
    <property type="project" value="TreeGrafter"/>
</dbReference>
<reference evidence="14 16" key="1">
    <citation type="submission" date="2007-08" db="EMBL/GenBank/DDBJ databases">
        <title>Draft genome sequence of Clostridium leptum (DSM 753).</title>
        <authorList>
            <person name="Sudarsanam P."/>
            <person name="Ley R."/>
            <person name="Guruge J."/>
            <person name="Turnbaugh P.J."/>
            <person name="Mahowald M."/>
            <person name="Liep D."/>
            <person name="Gordon J."/>
        </authorList>
    </citation>
    <scope>NUCLEOTIDE SEQUENCE [LARGE SCALE GENOMIC DNA]</scope>
    <source>
        <strain evidence="14 16">DSM 753</strain>
    </source>
</reference>
<dbReference type="Pfam" id="PF08245">
    <property type="entry name" value="Mur_ligase_M"/>
    <property type="match status" value="1"/>
</dbReference>
<keyword evidence="5" id="KW-0479">Metal-binding</keyword>
<dbReference type="PIRSF" id="PIRSF001563">
    <property type="entry name" value="Folylpolyglu_synth"/>
    <property type="match status" value="1"/>
</dbReference>
<comment type="similarity">
    <text evidence="2 11">Belongs to the folylpolyglutamate synthase family.</text>
</comment>
<dbReference type="InterPro" id="IPR004101">
    <property type="entry name" value="Mur_ligase_C"/>
</dbReference>
<dbReference type="Proteomes" id="UP000003490">
    <property type="component" value="Unassembled WGS sequence"/>
</dbReference>
<evidence type="ECO:0000256" key="2">
    <source>
        <dbReference type="ARBA" id="ARBA00008276"/>
    </source>
</evidence>
<accession>A7VV81</accession>
<dbReference type="eggNOG" id="COG0285">
    <property type="taxonomic scope" value="Bacteria"/>
</dbReference>
<keyword evidence="7 11" id="KW-0067">ATP-binding</keyword>
<evidence type="ECO:0000256" key="3">
    <source>
        <dbReference type="ARBA" id="ARBA00013025"/>
    </source>
</evidence>
<dbReference type="SUPFAM" id="SSF53623">
    <property type="entry name" value="MurD-like peptide ligases, catalytic domain"/>
    <property type="match status" value="1"/>
</dbReference>
<feature type="domain" description="Mur ligase central" evidence="13">
    <location>
        <begin position="44"/>
        <end position="265"/>
    </location>
</feature>
<evidence type="ECO:0000313" key="16">
    <source>
        <dbReference type="Proteomes" id="UP000003490"/>
    </source>
</evidence>
<dbReference type="PROSITE" id="PS01012">
    <property type="entry name" value="FOLYLPOLYGLU_SYNT_2"/>
    <property type="match status" value="1"/>
</dbReference>